<accession>A0A318XPG1</accession>
<gene>
    <name evidence="2" type="ORF">LY28_00881</name>
</gene>
<reference evidence="2 3" key="1">
    <citation type="submission" date="2018-06" db="EMBL/GenBank/DDBJ databases">
        <title>Genomic Encyclopedia of Type Strains, Phase I: the one thousand microbial genomes (KMG-I) project.</title>
        <authorList>
            <person name="Kyrpides N."/>
        </authorList>
    </citation>
    <scope>NUCLEOTIDE SEQUENCE [LARGE SCALE GENOMIC DNA]</scope>
    <source>
        <strain evidence="2 3">DSM 19573</strain>
    </source>
</reference>
<evidence type="ECO:0008006" key="4">
    <source>
        <dbReference type="Google" id="ProtNLM"/>
    </source>
</evidence>
<evidence type="ECO:0000256" key="1">
    <source>
        <dbReference type="SAM" id="Phobius"/>
    </source>
</evidence>
<name>A0A318XPG1_9FIRM</name>
<protein>
    <recommendedName>
        <fullName evidence="4">Attachment p12 family protein</fullName>
    </recommendedName>
</protein>
<organism evidence="2 3">
    <name type="scientific">Ruminiclostridium sufflavum DSM 19573</name>
    <dbReference type="NCBI Taxonomy" id="1121337"/>
    <lineage>
        <taxon>Bacteria</taxon>
        <taxon>Bacillati</taxon>
        <taxon>Bacillota</taxon>
        <taxon>Clostridia</taxon>
        <taxon>Eubacteriales</taxon>
        <taxon>Oscillospiraceae</taxon>
        <taxon>Ruminiclostridium</taxon>
    </lineage>
</organism>
<evidence type="ECO:0000313" key="3">
    <source>
        <dbReference type="Proteomes" id="UP000248132"/>
    </source>
</evidence>
<comment type="caution">
    <text evidence="2">The sequence shown here is derived from an EMBL/GenBank/DDBJ whole genome shotgun (WGS) entry which is preliminary data.</text>
</comment>
<dbReference type="RefSeq" id="WP_165835492.1">
    <property type="nucleotide sequence ID" value="NZ_QKMR01000004.1"/>
</dbReference>
<sequence length="58" mass="6552">MKLLDYIIVSMVSIWFVAAVWFLVRAKRKGRSICCGRSCGSCTEGCEKCKKDSEENKS</sequence>
<keyword evidence="1" id="KW-1133">Transmembrane helix</keyword>
<keyword evidence="1" id="KW-0812">Transmembrane</keyword>
<keyword evidence="3" id="KW-1185">Reference proteome</keyword>
<dbReference type="Proteomes" id="UP000248132">
    <property type="component" value="Unassembled WGS sequence"/>
</dbReference>
<dbReference type="EMBL" id="QKMR01000004">
    <property type="protein sequence ID" value="PYG89060.1"/>
    <property type="molecule type" value="Genomic_DNA"/>
</dbReference>
<feature type="transmembrane region" description="Helical" evidence="1">
    <location>
        <begin position="6"/>
        <end position="24"/>
    </location>
</feature>
<keyword evidence="1" id="KW-0472">Membrane</keyword>
<proteinExistence type="predicted"/>
<dbReference type="AlphaFoldDB" id="A0A318XPG1"/>
<evidence type="ECO:0000313" key="2">
    <source>
        <dbReference type="EMBL" id="PYG89060.1"/>
    </source>
</evidence>